<name>A0A0B2QVA6_GLYSO</name>
<dbReference type="EMBL" id="KN656244">
    <property type="protein sequence ID" value="KHN23572.1"/>
    <property type="molecule type" value="Genomic_DNA"/>
</dbReference>
<evidence type="ECO:0000256" key="1">
    <source>
        <dbReference type="SAM" id="SignalP"/>
    </source>
</evidence>
<evidence type="ECO:0000313" key="4">
    <source>
        <dbReference type="Proteomes" id="UP000289340"/>
    </source>
</evidence>
<dbReference type="Proteomes" id="UP000053555">
    <property type="component" value="Unassembled WGS sequence"/>
</dbReference>
<keyword evidence="4" id="KW-1185">Reference proteome</keyword>
<reference evidence="2" key="1">
    <citation type="submission" date="2014-07" db="EMBL/GenBank/DDBJ databases">
        <title>Identification of a novel salt tolerance gene in wild soybean by whole-genome sequencing.</title>
        <authorList>
            <person name="Lam H.-M."/>
            <person name="Qi X."/>
            <person name="Li M.-W."/>
            <person name="Liu X."/>
            <person name="Xie M."/>
            <person name="Ni M."/>
            <person name="Xu X."/>
        </authorList>
    </citation>
    <scope>NUCLEOTIDE SEQUENCE [LARGE SCALE GENOMIC DNA]</scope>
    <source>
        <tissue evidence="2">Root</tissue>
    </source>
</reference>
<dbReference type="EMBL" id="QZWG01000010">
    <property type="protein sequence ID" value="RZB87015.1"/>
    <property type="molecule type" value="Genomic_DNA"/>
</dbReference>
<feature type="signal peptide" evidence="1">
    <location>
        <begin position="1"/>
        <end position="21"/>
    </location>
</feature>
<organism evidence="2">
    <name type="scientific">Glycine soja</name>
    <name type="common">Wild soybean</name>
    <dbReference type="NCBI Taxonomy" id="3848"/>
    <lineage>
        <taxon>Eukaryota</taxon>
        <taxon>Viridiplantae</taxon>
        <taxon>Streptophyta</taxon>
        <taxon>Embryophyta</taxon>
        <taxon>Tracheophyta</taxon>
        <taxon>Spermatophyta</taxon>
        <taxon>Magnoliopsida</taxon>
        <taxon>eudicotyledons</taxon>
        <taxon>Gunneridae</taxon>
        <taxon>Pentapetalae</taxon>
        <taxon>rosids</taxon>
        <taxon>fabids</taxon>
        <taxon>Fabales</taxon>
        <taxon>Fabaceae</taxon>
        <taxon>Papilionoideae</taxon>
        <taxon>50 kb inversion clade</taxon>
        <taxon>NPAAA clade</taxon>
        <taxon>indigoferoid/millettioid clade</taxon>
        <taxon>Phaseoleae</taxon>
        <taxon>Glycine</taxon>
        <taxon>Glycine subgen. Soja</taxon>
    </lineage>
</organism>
<keyword evidence="1" id="KW-0732">Signal</keyword>
<evidence type="ECO:0000313" key="3">
    <source>
        <dbReference type="EMBL" id="RZB87014.1"/>
    </source>
</evidence>
<dbReference type="EMBL" id="QZWG01000010">
    <property type="protein sequence ID" value="RZB87014.1"/>
    <property type="molecule type" value="Genomic_DNA"/>
</dbReference>
<dbReference type="AlphaFoldDB" id="A0A0B2QVA6"/>
<reference evidence="3 4" key="2">
    <citation type="submission" date="2018-09" db="EMBL/GenBank/DDBJ databases">
        <title>A high-quality reference genome of wild soybean provides a powerful tool to mine soybean genomes.</title>
        <authorList>
            <person name="Xie M."/>
            <person name="Chung C.Y.L."/>
            <person name="Li M.-W."/>
            <person name="Wong F.-L."/>
            <person name="Chan T.-F."/>
            <person name="Lam H.-M."/>
        </authorList>
    </citation>
    <scope>NUCLEOTIDE SEQUENCE [LARGE SCALE GENOMIC DNA]</scope>
    <source>
        <strain evidence="4">cv. W05</strain>
        <tissue evidence="3">Hypocotyl of etiolated seedlings</tissue>
    </source>
</reference>
<protein>
    <submittedName>
        <fullName evidence="2">Uncharacterized protein</fullName>
    </submittedName>
</protein>
<gene>
    <name evidence="3" type="ORF">D0Y65_026930</name>
    <name evidence="2" type="ORF">glysoja_043856</name>
</gene>
<evidence type="ECO:0000313" key="2">
    <source>
        <dbReference type="EMBL" id="KHN23572.1"/>
    </source>
</evidence>
<accession>A0A0B2QVA6</accession>
<feature type="chain" id="PRO_5040666524" evidence="1">
    <location>
        <begin position="22"/>
        <end position="96"/>
    </location>
</feature>
<proteinExistence type="predicted"/>
<sequence length="96" mass="11147">MFSNLAVLLPSLTQLVVLHSAQQPILELAHPWPEWVQLMKCLLDKGYFCSEEGKMLCNAGMGMKDFNVIRTVCLNFGRDHFHLLRFGRDLELWDRL</sequence>
<dbReference type="Proteomes" id="UP000289340">
    <property type="component" value="Chromosome 10"/>
</dbReference>